<evidence type="ECO:0000313" key="2">
    <source>
        <dbReference type="Proteomes" id="UP000194003"/>
    </source>
</evidence>
<comment type="caution">
    <text evidence="1">The sequence shown here is derived from an EMBL/GenBank/DDBJ whole genome shotgun (WGS) entry which is preliminary data.</text>
</comment>
<dbReference type="Gene3D" id="3.20.20.370">
    <property type="entry name" value="Glycoside hydrolase/deacetylase"/>
    <property type="match status" value="1"/>
</dbReference>
<dbReference type="InterPro" id="IPR011330">
    <property type="entry name" value="Glyco_hydro/deAcase_b/a-brl"/>
</dbReference>
<dbReference type="STRING" id="1434232.MAIT1_01507"/>
<evidence type="ECO:0000313" key="1">
    <source>
        <dbReference type="EMBL" id="OSM01520.1"/>
    </source>
</evidence>
<organism evidence="1 2">
    <name type="scientific">Magnetofaba australis IT-1</name>
    <dbReference type="NCBI Taxonomy" id="1434232"/>
    <lineage>
        <taxon>Bacteria</taxon>
        <taxon>Pseudomonadati</taxon>
        <taxon>Pseudomonadota</taxon>
        <taxon>Magnetococcia</taxon>
        <taxon>Magnetococcales</taxon>
        <taxon>Magnetococcaceae</taxon>
        <taxon>Magnetofaba</taxon>
    </lineage>
</organism>
<dbReference type="EMBL" id="LVJN01000020">
    <property type="protein sequence ID" value="OSM01520.1"/>
    <property type="molecule type" value="Genomic_DNA"/>
</dbReference>
<dbReference type="SUPFAM" id="SSF88713">
    <property type="entry name" value="Glycoside hydrolase/deacetylase"/>
    <property type="match status" value="1"/>
</dbReference>
<name>A0A1Y2K0G3_9PROT</name>
<dbReference type="GO" id="GO:0005975">
    <property type="term" value="P:carbohydrate metabolic process"/>
    <property type="evidence" value="ECO:0007669"/>
    <property type="project" value="InterPro"/>
</dbReference>
<proteinExistence type="predicted"/>
<gene>
    <name evidence="1" type="ORF">MAIT1_01507</name>
</gene>
<dbReference type="Proteomes" id="UP000194003">
    <property type="component" value="Unassembled WGS sequence"/>
</dbReference>
<accession>A0A1Y2K0G3</accession>
<dbReference type="OrthoDB" id="7419255at2"/>
<keyword evidence="2" id="KW-1185">Reference proteome</keyword>
<reference evidence="1 2" key="1">
    <citation type="journal article" date="2016" name="BMC Genomics">
        <title>Combined genomic and structural analyses of a cultured magnetotactic bacterium reveals its niche adaptation to a dynamic environment.</title>
        <authorList>
            <person name="Araujo A.C."/>
            <person name="Morillo V."/>
            <person name="Cypriano J."/>
            <person name="Teixeira L.C."/>
            <person name="Leao P."/>
            <person name="Lyra S."/>
            <person name="Almeida L.G."/>
            <person name="Bazylinski D.A."/>
            <person name="Vasconcellos A.T."/>
            <person name="Abreu F."/>
            <person name="Lins U."/>
        </authorList>
    </citation>
    <scope>NUCLEOTIDE SEQUENCE [LARGE SCALE GENOMIC DNA]</scope>
    <source>
        <strain evidence="1 2">IT-1</strain>
    </source>
</reference>
<dbReference type="RefSeq" id="WP_085443355.1">
    <property type="nucleotide sequence ID" value="NZ_LVJN01000020.1"/>
</dbReference>
<protein>
    <submittedName>
        <fullName evidence="1">Putative polysaccharide deacetylase</fullName>
    </submittedName>
</protein>
<dbReference type="AlphaFoldDB" id="A0A1Y2K0G3"/>
<sequence length="324" mass="36277">MKVVLSVDVESWPLDWRADAAQWLQDVERCVWGRGVSGEPVGLGFQLARLAHYGLTAVFFVEPLFAERVGLDALRRIVDAIQAGGHEVQLHPHTEWLEPVRQARLAQPGEFVRGCRLHHFSATEQGEILDRGLALLRDAGAAPVTAFRAGSFGADDHTLTLLAARGVGVDSSLDQAYLGRDCVVSAPPDARAPFVHPSGVIEAPVNGFEDRPGHWRHLQLTACSAGEMTAMLDQAQRSGWRWVMTLSHSFELMNGMRTRVDPLMLRRFDQVCAFLARHRERMHTVGFAQLQTEDWAHQPPPLRSHRGRTAWRMVEQAARRLWRG</sequence>